<dbReference type="PANTHER" id="PTHR12736:SF7">
    <property type="entry name" value="LANC-LIKE PROTEIN 3"/>
    <property type="match status" value="1"/>
</dbReference>
<gene>
    <name evidence="1" type="ORF">TELCIR_23198</name>
</gene>
<accession>A0A2G9TBS2</accession>
<dbReference type="PANTHER" id="PTHR12736">
    <property type="entry name" value="LANC-LIKE PROTEIN"/>
    <property type="match status" value="1"/>
</dbReference>
<dbReference type="Proteomes" id="UP000230423">
    <property type="component" value="Unassembled WGS sequence"/>
</dbReference>
<dbReference type="SUPFAM" id="SSF158745">
    <property type="entry name" value="LanC-like"/>
    <property type="match status" value="1"/>
</dbReference>
<reference evidence="1 2" key="1">
    <citation type="submission" date="2015-09" db="EMBL/GenBank/DDBJ databases">
        <title>Draft genome of the parasitic nematode Teladorsagia circumcincta isolate WARC Sus (inbred).</title>
        <authorList>
            <person name="Mitreva M."/>
        </authorList>
    </citation>
    <scope>NUCLEOTIDE SEQUENCE [LARGE SCALE GENOMIC DNA]</scope>
    <source>
        <strain evidence="1 2">S</strain>
    </source>
</reference>
<evidence type="ECO:0000313" key="1">
    <source>
        <dbReference type="EMBL" id="PIO55416.1"/>
    </source>
</evidence>
<sequence>GPYTGLSGVAFALEKAGPVAGSSATALADQLWKHCNSGSRRSSSKQARFLCGDLGVYVTQMCYADLRENLVSKIEKLSDVLARDDYPSDEILVGRAGYLSGVLWIRQMIDSSLVSNDCVQKVLSAMILSGKSWRLIGRLGGVDRGTLLSGRWAAWRRGDTVGGDEDVDGGDGEVVDVVENVGW</sequence>
<proteinExistence type="predicted"/>
<dbReference type="AlphaFoldDB" id="A0A2G9TBS2"/>
<dbReference type="GO" id="GO:0005975">
    <property type="term" value="P:carbohydrate metabolic process"/>
    <property type="evidence" value="ECO:0007669"/>
    <property type="project" value="InterPro"/>
</dbReference>
<feature type="non-terminal residue" evidence="1">
    <location>
        <position position="1"/>
    </location>
</feature>
<dbReference type="GO" id="GO:0031179">
    <property type="term" value="P:peptide modification"/>
    <property type="evidence" value="ECO:0007669"/>
    <property type="project" value="InterPro"/>
</dbReference>
<evidence type="ECO:0000313" key="2">
    <source>
        <dbReference type="Proteomes" id="UP000230423"/>
    </source>
</evidence>
<dbReference type="EMBL" id="KZ386205">
    <property type="protein sequence ID" value="PIO55416.1"/>
    <property type="molecule type" value="Genomic_DNA"/>
</dbReference>
<organism evidence="1 2">
    <name type="scientific">Teladorsagia circumcincta</name>
    <name type="common">Brown stomach worm</name>
    <name type="synonym">Ostertagia circumcincta</name>
    <dbReference type="NCBI Taxonomy" id="45464"/>
    <lineage>
        <taxon>Eukaryota</taxon>
        <taxon>Metazoa</taxon>
        <taxon>Ecdysozoa</taxon>
        <taxon>Nematoda</taxon>
        <taxon>Chromadorea</taxon>
        <taxon>Rhabditida</taxon>
        <taxon>Rhabditina</taxon>
        <taxon>Rhabditomorpha</taxon>
        <taxon>Strongyloidea</taxon>
        <taxon>Trichostrongylidae</taxon>
        <taxon>Teladorsagia</taxon>
    </lineage>
</organism>
<dbReference type="InterPro" id="IPR007822">
    <property type="entry name" value="LANC-like"/>
</dbReference>
<dbReference type="InterPro" id="IPR012341">
    <property type="entry name" value="6hp_glycosidase-like_sf"/>
</dbReference>
<protein>
    <submittedName>
        <fullName evidence="1">Uncharacterized protein</fullName>
    </submittedName>
</protein>
<keyword evidence="2" id="KW-1185">Reference proteome</keyword>
<dbReference type="OrthoDB" id="10257263at2759"/>
<dbReference type="GO" id="GO:0005886">
    <property type="term" value="C:plasma membrane"/>
    <property type="evidence" value="ECO:0007669"/>
    <property type="project" value="TreeGrafter"/>
</dbReference>
<dbReference type="Gene3D" id="1.50.10.10">
    <property type="match status" value="1"/>
</dbReference>
<name>A0A2G9TBS2_TELCI</name>
<dbReference type="Pfam" id="PF05147">
    <property type="entry name" value="LANC_like"/>
    <property type="match status" value="1"/>
</dbReference>